<evidence type="ECO:0000256" key="3">
    <source>
        <dbReference type="ARBA" id="ARBA00022842"/>
    </source>
</evidence>
<accession>A0A183D902</accession>
<reference evidence="4 5" key="2">
    <citation type="submission" date="2018-11" db="EMBL/GenBank/DDBJ databases">
        <authorList>
            <consortium name="Pathogen Informatics"/>
        </authorList>
    </citation>
    <scope>NUCLEOTIDE SEQUENCE [LARGE SCALE GENOMIC DNA]</scope>
</reference>
<keyword evidence="3" id="KW-0460">Magnesium</keyword>
<sequence length="74" mass="8617">MTVTFDDQVERFADLYSSSCYNLLHYPQFYFFRAPMTLMPHEINIDRSLHDKVSNQQPSNGISVVRSAIFLCPI</sequence>
<dbReference type="Proteomes" id="UP000271098">
    <property type="component" value="Unassembled WGS sequence"/>
</dbReference>
<dbReference type="OrthoDB" id="10252832at2759"/>
<dbReference type="WBParaSite" id="GPUH_0000520001-mRNA-1">
    <property type="protein sequence ID" value="GPUH_0000520001-mRNA-1"/>
    <property type="gene ID" value="GPUH_0000520001"/>
</dbReference>
<dbReference type="GO" id="GO:0016787">
    <property type="term" value="F:hydrolase activity"/>
    <property type="evidence" value="ECO:0007669"/>
    <property type="project" value="UniProtKB-KW"/>
</dbReference>
<evidence type="ECO:0000313" key="6">
    <source>
        <dbReference type="WBParaSite" id="GPUH_0000520001-mRNA-1"/>
    </source>
</evidence>
<evidence type="ECO:0000313" key="4">
    <source>
        <dbReference type="EMBL" id="VDK49591.1"/>
    </source>
</evidence>
<name>A0A183D902_9BILA</name>
<dbReference type="SUPFAM" id="SSF56784">
    <property type="entry name" value="HAD-like"/>
    <property type="match status" value="1"/>
</dbReference>
<dbReference type="InterPro" id="IPR036412">
    <property type="entry name" value="HAD-like_sf"/>
</dbReference>
<reference evidence="6" key="1">
    <citation type="submission" date="2016-06" db="UniProtKB">
        <authorList>
            <consortium name="WormBaseParasite"/>
        </authorList>
    </citation>
    <scope>IDENTIFICATION</scope>
</reference>
<keyword evidence="5" id="KW-1185">Reference proteome</keyword>
<evidence type="ECO:0000256" key="2">
    <source>
        <dbReference type="ARBA" id="ARBA00022801"/>
    </source>
</evidence>
<keyword evidence="1" id="KW-0479">Metal-binding</keyword>
<dbReference type="EMBL" id="UYRT01010699">
    <property type="protein sequence ID" value="VDK49591.1"/>
    <property type="molecule type" value="Genomic_DNA"/>
</dbReference>
<dbReference type="AlphaFoldDB" id="A0A183D902"/>
<dbReference type="GO" id="GO:0046872">
    <property type="term" value="F:metal ion binding"/>
    <property type="evidence" value="ECO:0007669"/>
    <property type="project" value="UniProtKB-KW"/>
</dbReference>
<evidence type="ECO:0000313" key="5">
    <source>
        <dbReference type="Proteomes" id="UP000271098"/>
    </source>
</evidence>
<gene>
    <name evidence="4" type="ORF">GPUH_LOCUS5192</name>
</gene>
<keyword evidence="2" id="KW-0378">Hydrolase</keyword>
<protein>
    <submittedName>
        <fullName evidence="4 6">Uncharacterized protein</fullName>
    </submittedName>
</protein>
<evidence type="ECO:0000256" key="1">
    <source>
        <dbReference type="ARBA" id="ARBA00022723"/>
    </source>
</evidence>
<dbReference type="Pfam" id="PF05761">
    <property type="entry name" value="5_nucleotid"/>
    <property type="match status" value="1"/>
</dbReference>
<organism evidence="6">
    <name type="scientific">Gongylonema pulchrum</name>
    <dbReference type="NCBI Taxonomy" id="637853"/>
    <lineage>
        <taxon>Eukaryota</taxon>
        <taxon>Metazoa</taxon>
        <taxon>Ecdysozoa</taxon>
        <taxon>Nematoda</taxon>
        <taxon>Chromadorea</taxon>
        <taxon>Rhabditida</taxon>
        <taxon>Spirurina</taxon>
        <taxon>Spiruromorpha</taxon>
        <taxon>Spiruroidea</taxon>
        <taxon>Gongylonematidae</taxon>
        <taxon>Gongylonema</taxon>
    </lineage>
</organism>
<dbReference type="InterPro" id="IPR008380">
    <property type="entry name" value="HAD-SF_hydro_IG_5-nucl"/>
</dbReference>
<proteinExistence type="predicted"/>